<evidence type="ECO:0000256" key="5">
    <source>
        <dbReference type="ARBA" id="ARBA00023136"/>
    </source>
</evidence>
<keyword evidence="4" id="KW-1133">Transmembrane helix</keyword>
<dbReference type="Pfam" id="PF02653">
    <property type="entry name" value="BPD_transp_2"/>
    <property type="match status" value="1"/>
</dbReference>
<accession>A0A109RGL8</accession>
<dbReference type="AlphaFoldDB" id="A0A109RGL8"/>
<keyword evidence="7" id="KW-1185">Reference proteome</keyword>
<name>A0A109RGL8_9LACT</name>
<dbReference type="KEGG" id="auh:AWM75_05545"/>
<comment type="subcellular location">
    <subcellularLocation>
        <location evidence="1">Cell membrane</location>
        <topology evidence="1">Multi-pass membrane protein</topology>
    </subcellularLocation>
</comment>
<dbReference type="STRING" id="128944.AWM75_05545"/>
<dbReference type="GO" id="GO:0022857">
    <property type="term" value="F:transmembrane transporter activity"/>
    <property type="evidence" value="ECO:0007669"/>
    <property type="project" value="InterPro"/>
</dbReference>
<evidence type="ECO:0000256" key="3">
    <source>
        <dbReference type="ARBA" id="ARBA00022692"/>
    </source>
</evidence>
<dbReference type="GO" id="GO:0005886">
    <property type="term" value="C:plasma membrane"/>
    <property type="evidence" value="ECO:0007669"/>
    <property type="project" value="UniProtKB-SubCell"/>
</dbReference>
<organism evidence="6 7">
    <name type="scientific">Aerococcus urinaehominis</name>
    <dbReference type="NCBI Taxonomy" id="128944"/>
    <lineage>
        <taxon>Bacteria</taxon>
        <taxon>Bacillati</taxon>
        <taxon>Bacillota</taxon>
        <taxon>Bacilli</taxon>
        <taxon>Lactobacillales</taxon>
        <taxon>Aerococcaceae</taxon>
        <taxon>Aerococcus</taxon>
    </lineage>
</organism>
<dbReference type="OrthoDB" id="9778389at2"/>
<keyword evidence="2" id="KW-1003">Cell membrane</keyword>
<reference evidence="6 7" key="1">
    <citation type="journal article" date="2016" name="Genome Announc.">
        <title>Complete Genome Sequences of Aerococcus christensenii CCUG 28831T, Aerococcus sanguinicola CCUG 43001T, Aerococcus urinae CCUG 36881T, Aerococcus urinaeequi CCUG 28094T, Aerococcus urinaehominis CCUG 42038 BT, and Aerococcus viridans CCUG 4311T.</title>
        <authorList>
            <person name="Carkaci D."/>
            <person name="Dargis R."/>
            <person name="Nielsen X.C."/>
            <person name="Skovgaard O."/>
            <person name="Fuursted K."/>
            <person name="Christensen J.J."/>
        </authorList>
    </citation>
    <scope>NUCLEOTIDE SEQUENCE [LARGE SCALE GENOMIC DNA]</scope>
    <source>
        <strain evidence="6 7">CCUG42038B</strain>
    </source>
</reference>
<evidence type="ECO:0000313" key="6">
    <source>
        <dbReference type="EMBL" id="AMB99490.1"/>
    </source>
</evidence>
<dbReference type="Proteomes" id="UP000062260">
    <property type="component" value="Chromosome"/>
</dbReference>
<evidence type="ECO:0000256" key="4">
    <source>
        <dbReference type="ARBA" id="ARBA00022989"/>
    </source>
</evidence>
<evidence type="ECO:0000256" key="1">
    <source>
        <dbReference type="ARBA" id="ARBA00004651"/>
    </source>
</evidence>
<protein>
    <submittedName>
        <fullName evidence="6">ABC transporter permease</fullName>
    </submittedName>
</protein>
<keyword evidence="3" id="KW-0812">Transmembrane</keyword>
<proteinExistence type="predicted"/>
<sequence length="297" mass="31366">MDLLLSSVAQGFLWAMLGMGVYLTFRILDMADMSAEGTFPLGGAVSAVLIVNGMNPILATLVAMVAGALAGAVTGLLHTKMKIPTLLSGVLVMTGLYSINLRVMGKANLPLLGQDTVISLFESFGLNRVMATMLVGLIFVSLVILALVLFVNTSYGLGFRATGDNNVMAEANGIKTESIKVVGYMLSNGLIALSGALIAQSNGYADVGMGTGTIVIGLASFIIAEVILRSISFGKRLVTIVIGSIIYRVVIDTIMQQNILPILPSDIRILSSIALALILWSPEVSAWMRNRKAKQGQ</sequence>
<dbReference type="InterPro" id="IPR001851">
    <property type="entry name" value="ABC_transp_permease"/>
</dbReference>
<evidence type="ECO:0000313" key="7">
    <source>
        <dbReference type="Proteomes" id="UP000062260"/>
    </source>
</evidence>
<reference evidence="7" key="2">
    <citation type="submission" date="2016-01" db="EMBL/GenBank/DDBJ databases">
        <title>Six Aerococcus type strain genome sequencing and assembly using PacBio and Illumina Hiseq.</title>
        <authorList>
            <person name="Carkaci D."/>
            <person name="Dargis R."/>
            <person name="Nielsen X.C."/>
            <person name="Skovgaard O."/>
            <person name="Fuursted K."/>
            <person name="Christensen J.J."/>
        </authorList>
    </citation>
    <scope>NUCLEOTIDE SEQUENCE [LARGE SCALE GENOMIC DNA]</scope>
    <source>
        <strain evidence="7">CCUG42038B</strain>
    </source>
</reference>
<dbReference type="PANTHER" id="PTHR32196:SF69">
    <property type="entry name" value="BRANCHED-CHAIN AMINO ACID TRANSPORT SYSTEM, PERMEASE PROTEIN"/>
    <property type="match status" value="1"/>
</dbReference>
<gene>
    <name evidence="6" type="ORF">AWM75_05545</name>
</gene>
<evidence type="ECO:0000256" key="2">
    <source>
        <dbReference type="ARBA" id="ARBA00022475"/>
    </source>
</evidence>
<dbReference type="RefSeq" id="WP_067979331.1">
    <property type="nucleotide sequence ID" value="NZ_CP014163.1"/>
</dbReference>
<dbReference type="CDD" id="cd06574">
    <property type="entry name" value="TM_PBP1_branched-chain-AA_like"/>
    <property type="match status" value="1"/>
</dbReference>
<keyword evidence="5" id="KW-0472">Membrane</keyword>
<dbReference type="PANTHER" id="PTHR32196">
    <property type="entry name" value="ABC TRANSPORTER PERMEASE PROTEIN YPHD-RELATED-RELATED"/>
    <property type="match status" value="1"/>
</dbReference>
<dbReference type="EMBL" id="CP014163">
    <property type="protein sequence ID" value="AMB99490.1"/>
    <property type="molecule type" value="Genomic_DNA"/>
</dbReference>